<dbReference type="Gene3D" id="2.10.109.10">
    <property type="entry name" value="Umud Fragment, subunit A"/>
    <property type="match status" value="1"/>
</dbReference>
<dbReference type="InterPro" id="IPR036286">
    <property type="entry name" value="LexA/Signal_pep-like_sf"/>
</dbReference>
<dbReference type="InterPro" id="IPR015927">
    <property type="entry name" value="Peptidase_S24_S26A/B/C"/>
</dbReference>
<dbReference type="EMBL" id="JAQAHH010000001">
    <property type="protein sequence ID" value="MDP9499403.1"/>
    <property type="molecule type" value="Genomic_DNA"/>
</dbReference>
<evidence type="ECO:0000256" key="1">
    <source>
        <dbReference type="ARBA" id="ARBA00023015"/>
    </source>
</evidence>
<feature type="domain" description="HTH Mu-type" evidence="4">
    <location>
        <begin position="4"/>
        <end position="72"/>
    </location>
</feature>
<keyword evidence="1" id="KW-0805">Transcription regulation</keyword>
<dbReference type="Pfam" id="PF00717">
    <property type="entry name" value="Peptidase_S24"/>
    <property type="match status" value="1"/>
</dbReference>
<gene>
    <name evidence="5" type="ORF">O7M46_00315</name>
</gene>
<dbReference type="Proteomes" id="UP001224083">
    <property type="component" value="Unassembled WGS sequence"/>
</dbReference>
<dbReference type="InterPro" id="IPR039418">
    <property type="entry name" value="LexA-like"/>
</dbReference>
<keyword evidence="3" id="KW-0804">Transcription</keyword>
<proteinExistence type="predicted"/>
<dbReference type="InterPro" id="IPR036388">
    <property type="entry name" value="WH-like_DNA-bd_sf"/>
</dbReference>
<sequence>MQNYQEWFSIKELMEKQLSLPKSDKGIVKKAAREGWKKRQRQGVKGKTFEYHYASFPITVQQQLGVYQPKHQNDIPHSQVNEPPSCYTTDVSSVEQTQIAEQIQIPFYACFSAFNSSAKADKHITLMRDELTVRGITTDKLFFVSATGDSMMPTIQHGDLILINCDVNSAKEEGIYVIRSGKQIWIKRIQGLPNGIRLMSDNKTLYPPIDLSFEQYHTLEIIGKVVFIGHHLI</sequence>
<keyword evidence="6" id="KW-1185">Reference proteome</keyword>
<keyword evidence="2" id="KW-0238">DNA-binding</keyword>
<protein>
    <submittedName>
        <fullName evidence="5">Helix-turn-helix transcriptional regulator</fullName>
    </submittedName>
</protein>
<evidence type="ECO:0000256" key="3">
    <source>
        <dbReference type="ARBA" id="ARBA00023163"/>
    </source>
</evidence>
<name>A0ABT9KBE4_9PAST</name>
<dbReference type="Pfam" id="PF02316">
    <property type="entry name" value="HTH_Tnp_Mu_1"/>
    <property type="match status" value="1"/>
</dbReference>
<accession>A0ABT9KBE4</accession>
<organism evidence="5 6">
    <name type="scientific">Bisgaard Taxon 45</name>
    <dbReference type="NCBI Taxonomy" id="304289"/>
    <lineage>
        <taxon>Bacteria</taxon>
        <taxon>Pseudomonadati</taxon>
        <taxon>Pseudomonadota</taxon>
        <taxon>Gammaproteobacteria</taxon>
        <taxon>Pasteurellales</taxon>
        <taxon>Pasteurellaceae</taxon>
    </lineage>
</organism>
<dbReference type="PROSITE" id="PS51702">
    <property type="entry name" value="HTH_MU"/>
    <property type="match status" value="1"/>
</dbReference>
<dbReference type="PANTHER" id="PTHR40661">
    <property type="match status" value="1"/>
</dbReference>
<dbReference type="SUPFAM" id="SSF46955">
    <property type="entry name" value="Putative DNA-binding domain"/>
    <property type="match status" value="1"/>
</dbReference>
<evidence type="ECO:0000313" key="5">
    <source>
        <dbReference type="EMBL" id="MDP9499403.1"/>
    </source>
</evidence>
<dbReference type="InterPro" id="IPR003314">
    <property type="entry name" value="Mu-type_HTH"/>
</dbReference>
<dbReference type="PANTHER" id="PTHR40661:SF3">
    <property type="entry name" value="FELS-1 PROPHAGE TRANSCRIPTIONAL REGULATOR"/>
    <property type="match status" value="1"/>
</dbReference>
<evidence type="ECO:0000256" key="2">
    <source>
        <dbReference type="ARBA" id="ARBA00023125"/>
    </source>
</evidence>
<comment type="caution">
    <text evidence="5">The sequence shown here is derived from an EMBL/GenBank/DDBJ whole genome shotgun (WGS) entry which is preliminary data.</text>
</comment>
<dbReference type="InterPro" id="IPR009061">
    <property type="entry name" value="DNA-bd_dom_put_sf"/>
</dbReference>
<dbReference type="Gene3D" id="1.10.10.10">
    <property type="entry name" value="Winged helix-like DNA-binding domain superfamily/Winged helix DNA-binding domain"/>
    <property type="match status" value="1"/>
</dbReference>
<dbReference type="CDD" id="cd06529">
    <property type="entry name" value="S24_LexA-like"/>
    <property type="match status" value="1"/>
</dbReference>
<dbReference type="SUPFAM" id="SSF51306">
    <property type="entry name" value="LexA/Signal peptidase"/>
    <property type="match status" value="1"/>
</dbReference>
<evidence type="ECO:0000313" key="6">
    <source>
        <dbReference type="Proteomes" id="UP001224083"/>
    </source>
</evidence>
<evidence type="ECO:0000259" key="4">
    <source>
        <dbReference type="PROSITE" id="PS51702"/>
    </source>
</evidence>
<reference evidence="5 6" key="1">
    <citation type="submission" date="2022-12" db="EMBL/GenBank/DDBJ databases">
        <title>Genome sequence of Pasteurellaceae Bisgaard Taxon 45.</title>
        <authorList>
            <person name="Foggin C."/>
            <person name="Rosen L.E."/>
            <person name="Henton M."/>
            <person name="Buys A."/>
            <person name="Floyd T."/>
            <person name="Turner A.D."/>
            <person name="Tarbin J."/>
            <person name="Lloyd A.S."/>
            <person name="Chaitezvi C."/>
            <person name="Ellis R.J."/>
            <person name="Roberts H.C."/>
            <person name="Dastjerdi A."/>
            <person name="Nunez A."/>
            <person name="Van Vliet A.H."/>
            <person name="Steinbach F."/>
        </authorList>
    </citation>
    <scope>NUCLEOTIDE SEQUENCE [LARGE SCALE GENOMIC DNA]</scope>
    <source>
        <strain evidence="5 6">VF20HR</strain>
    </source>
</reference>